<sequence length="756" mass="86184">MKRKVLNRLCAFLLFIGLPILSYAQNTVIKGKVINNNGDPLSFVNVSLLNTRDSSFIQGTTSKTDGTFELISKSKEGIVKISSIGYKNFFRTFRNSETWTIELQEDSLKLNEVVITSQSLRSFGNKDQIFLSENDRKIGTNALETISCLPQFKTNPAEIGITTVDNKSVLVLIDGIRRTARDLMLLKPNDIKYVNYYSYPPARYAHEGIGAVIDVVTKKQNDTLYTFYLSTKNGVNAGYGTNLASMTYQDSLNTISAAYFIDYRDLNSNLMNNSYRYGNKSNIYQGTSGVYVGQFHIGQVNYQHSQGKSLFSSQIEFTKNPGTQKYEQNINDAENISNSRRLKSDYNGLSVDLYYHYSFNKDKNISLNVLNTFYKSNSNNILNDCSSQKLENNIDNKSYSIIAELLYNCKLFNGSFGLGAYYLYKNFSQTYNVDSFSKVGTQKEYFYGEYSKGVSNFSYTFGVGIENNHYNTADKKSFDYWVLRPSLALSLQCTKLSSLRFTSSIRSIVPNVGNLTDSKVAIDEHFFLQGNMGLKPYYVYGTNLQYQYSSNDRKWYFVASVSNDFYPSKNVPVIASYGDDMIESISRIKNANELSTSVSFRYQPASWINIQPYYNYQYSKYDTPNQCIRHSMHNTGVSVNLLPKKWQISWNGNFPTTTANGDIFQQTGFQTTTSILYKIKSISLGVEYIHNPKPNRTYASIKNFSFEEETKWNNFKNLIAVNFTYYFTKGKGHNQGSKRLRNKDQDAGLTQFNTAK</sequence>
<keyword evidence="2" id="KW-0732">Signal</keyword>
<reference evidence="6" key="3">
    <citation type="submission" date="2022-11" db="EMBL/GenBank/DDBJ databases">
        <title>Genomic repertoires linked with pathogenic potency of arthritogenic Prevotella copri isolated from the gut of rheumatoid arthritis patients.</title>
        <authorList>
            <person name="Nii T."/>
            <person name="Maeda Y."/>
            <person name="Motooka D."/>
            <person name="Naito M."/>
            <person name="Matsumoto Y."/>
            <person name="Ogawa T."/>
            <person name="Oguro-Igashira E."/>
            <person name="Kishikawa T."/>
            <person name="Yamashita M."/>
            <person name="Koizumi S."/>
            <person name="Kurakawa T."/>
            <person name="Okumura R."/>
            <person name="Kayama H."/>
            <person name="Murakami M."/>
            <person name="Sakaguchi T."/>
            <person name="Das B."/>
            <person name="Nakamura S."/>
            <person name="Okada Y."/>
            <person name="Kumanogoh A."/>
            <person name="Takeda K."/>
        </authorList>
    </citation>
    <scope>NUCLEOTIDE SEQUENCE</scope>
    <source>
        <strain evidence="6">H019-1</strain>
    </source>
</reference>
<protein>
    <submittedName>
        <fullName evidence="4">Outer membrane beta-barrel protein</fullName>
    </submittedName>
    <submittedName>
        <fullName evidence="7">TonB-dependent receptor</fullName>
    </submittedName>
</protein>
<evidence type="ECO:0000256" key="1">
    <source>
        <dbReference type="SAM" id="MobiDB-lite"/>
    </source>
</evidence>
<dbReference type="Proteomes" id="UP000285776">
    <property type="component" value="Unassembled WGS sequence"/>
</dbReference>
<evidence type="ECO:0000313" key="6">
    <source>
        <dbReference type="EMBL" id="MCW4132433.1"/>
    </source>
</evidence>
<dbReference type="Proteomes" id="UP001205506">
    <property type="component" value="Unassembled WGS sequence"/>
</dbReference>
<feature type="compositionally biased region" description="Basic residues" evidence="1">
    <location>
        <begin position="732"/>
        <end position="741"/>
    </location>
</feature>
<dbReference type="InterPro" id="IPR008969">
    <property type="entry name" value="CarboxyPept-like_regulatory"/>
</dbReference>
<evidence type="ECO:0000313" key="4">
    <source>
        <dbReference type="EMBL" id="MCP9502602.1"/>
    </source>
</evidence>
<comment type="caution">
    <text evidence="7">The sequence shown here is derived from an EMBL/GenBank/DDBJ whole genome shotgun (WGS) entry which is preliminary data.</text>
</comment>
<evidence type="ECO:0000313" key="5">
    <source>
        <dbReference type="EMBL" id="MCP9550694.1"/>
    </source>
</evidence>
<keyword evidence="7" id="KW-0675">Receptor</keyword>
<dbReference type="Proteomes" id="UP001206014">
    <property type="component" value="Unassembled WGS sequence"/>
</dbReference>
<evidence type="ECO:0000256" key="2">
    <source>
        <dbReference type="SAM" id="SignalP"/>
    </source>
</evidence>
<evidence type="ECO:0000313" key="7">
    <source>
        <dbReference type="EMBL" id="RGW74012.1"/>
    </source>
</evidence>
<accession>A0AA92U8Q2</accession>
<organism evidence="7 8">
    <name type="scientific">Segatella copri</name>
    <dbReference type="NCBI Taxonomy" id="165179"/>
    <lineage>
        <taxon>Bacteria</taxon>
        <taxon>Pseudomonadati</taxon>
        <taxon>Bacteroidota</taxon>
        <taxon>Bacteroidia</taxon>
        <taxon>Bacteroidales</taxon>
        <taxon>Prevotellaceae</taxon>
        <taxon>Segatella</taxon>
    </lineage>
</organism>
<feature type="signal peptide" evidence="2">
    <location>
        <begin position="1"/>
        <end position="24"/>
    </location>
</feature>
<feature type="chain" id="PRO_5042788414" evidence="2">
    <location>
        <begin position="25"/>
        <end position="756"/>
    </location>
</feature>
<feature type="domain" description="Outer membrane protein beta-barrel" evidence="3">
    <location>
        <begin position="358"/>
        <end position="725"/>
    </location>
</feature>
<dbReference type="InterPro" id="IPR041700">
    <property type="entry name" value="OMP_b-brl_3"/>
</dbReference>
<reference evidence="4" key="2">
    <citation type="submission" date="2022-07" db="EMBL/GenBank/DDBJ databases">
        <title>Prevotella copri.</title>
        <authorList>
            <person name="Yang C."/>
        </authorList>
    </citation>
    <scope>NUCLEOTIDE SEQUENCE</scope>
    <source>
        <strain evidence="5">HF1805</strain>
        <strain evidence="4">HF88</strain>
    </source>
</reference>
<reference evidence="7 8" key="1">
    <citation type="submission" date="2018-08" db="EMBL/GenBank/DDBJ databases">
        <title>A genome reference for cultivated species of the human gut microbiota.</title>
        <authorList>
            <person name="Zou Y."/>
            <person name="Xue W."/>
            <person name="Luo G."/>
        </authorList>
    </citation>
    <scope>NUCLEOTIDE SEQUENCE [LARGE SCALE GENOMIC DNA]</scope>
    <source>
        <strain evidence="7 8">AF10-17</strain>
    </source>
</reference>
<feature type="region of interest" description="Disordered" evidence="1">
    <location>
        <begin position="732"/>
        <end position="756"/>
    </location>
</feature>
<dbReference type="Pfam" id="PF14905">
    <property type="entry name" value="OMP_b-brl_3"/>
    <property type="match status" value="1"/>
</dbReference>
<dbReference type="AlphaFoldDB" id="A0AA92U8Q2"/>
<dbReference type="RefSeq" id="WP_118155356.1">
    <property type="nucleotide sequence ID" value="NZ_JAJTTD010000021.1"/>
</dbReference>
<name>A0AA92U8Q2_9BACT</name>
<evidence type="ECO:0000313" key="8">
    <source>
        <dbReference type="Proteomes" id="UP000285776"/>
    </source>
</evidence>
<dbReference type="Pfam" id="PF13715">
    <property type="entry name" value="CarbopepD_reg_2"/>
    <property type="match status" value="1"/>
</dbReference>
<dbReference type="EMBL" id="JAPDVG010000001">
    <property type="protein sequence ID" value="MCW4132433.1"/>
    <property type="molecule type" value="Genomic_DNA"/>
</dbReference>
<gene>
    <name evidence="7" type="ORF">DWV53_14720</name>
    <name evidence="5" type="ORF">NNC68_14630</name>
    <name evidence="4" type="ORF">NND11_13810</name>
    <name evidence="6" type="ORF">ONT19_12745</name>
</gene>
<dbReference type="SUPFAM" id="SSF56935">
    <property type="entry name" value="Porins"/>
    <property type="match status" value="1"/>
</dbReference>
<dbReference type="EMBL" id="JANDXR010000021">
    <property type="protein sequence ID" value="MCP9502602.1"/>
    <property type="molecule type" value="Genomic_DNA"/>
</dbReference>
<dbReference type="SUPFAM" id="SSF49464">
    <property type="entry name" value="Carboxypeptidase regulatory domain-like"/>
    <property type="match status" value="1"/>
</dbReference>
<dbReference type="EMBL" id="JANDWU010000042">
    <property type="protein sequence ID" value="MCP9550694.1"/>
    <property type="molecule type" value="Genomic_DNA"/>
</dbReference>
<proteinExistence type="predicted"/>
<evidence type="ECO:0000259" key="3">
    <source>
        <dbReference type="Pfam" id="PF14905"/>
    </source>
</evidence>
<dbReference type="Proteomes" id="UP001209417">
    <property type="component" value="Unassembled WGS sequence"/>
</dbReference>
<dbReference type="EMBL" id="QSAV01000079">
    <property type="protein sequence ID" value="RGW74012.1"/>
    <property type="molecule type" value="Genomic_DNA"/>
</dbReference>